<name>A0ABY5VT62_9ACTN</name>
<dbReference type="Proteomes" id="UP001059617">
    <property type="component" value="Chromosome"/>
</dbReference>
<sequence length="97" mass="10326">MYLVTSRSMISHAGSPSIHSTTRPCGELLQEQYDDAVAKGATVLVPGGRLPGAGFFFVPAVLTDITPEMRLHSDGLGRELGRSGMDQFADIKTYGVA</sequence>
<proteinExistence type="predicted"/>
<protein>
    <submittedName>
        <fullName evidence="1">Uncharacterized protein</fullName>
    </submittedName>
</protein>
<keyword evidence="2" id="KW-1185">Reference proteome</keyword>
<dbReference type="Gene3D" id="3.40.309.10">
    <property type="entry name" value="Aldehyde Dehydrogenase, Chain A, domain 2"/>
    <property type="match status" value="1"/>
</dbReference>
<gene>
    <name evidence="1" type="ORF">Dfulv_35245</name>
</gene>
<dbReference type="InterPro" id="IPR016161">
    <property type="entry name" value="Ald_DH/histidinol_DH"/>
</dbReference>
<dbReference type="SUPFAM" id="SSF53720">
    <property type="entry name" value="ALDH-like"/>
    <property type="match status" value="1"/>
</dbReference>
<dbReference type="RefSeq" id="WP_259858150.1">
    <property type="nucleotide sequence ID" value="NZ_BAAAST010000009.1"/>
</dbReference>
<dbReference type="InterPro" id="IPR016163">
    <property type="entry name" value="Ald_DH_C"/>
</dbReference>
<evidence type="ECO:0000313" key="1">
    <source>
        <dbReference type="EMBL" id="UWP80390.1"/>
    </source>
</evidence>
<evidence type="ECO:0000313" key="2">
    <source>
        <dbReference type="Proteomes" id="UP001059617"/>
    </source>
</evidence>
<dbReference type="EMBL" id="CP073720">
    <property type="protein sequence ID" value="UWP80390.1"/>
    <property type="molecule type" value="Genomic_DNA"/>
</dbReference>
<organism evidence="1 2">
    <name type="scientific">Dactylosporangium fulvum</name>
    <dbReference type="NCBI Taxonomy" id="53359"/>
    <lineage>
        <taxon>Bacteria</taxon>
        <taxon>Bacillati</taxon>
        <taxon>Actinomycetota</taxon>
        <taxon>Actinomycetes</taxon>
        <taxon>Micromonosporales</taxon>
        <taxon>Micromonosporaceae</taxon>
        <taxon>Dactylosporangium</taxon>
    </lineage>
</organism>
<reference evidence="1" key="2">
    <citation type="submission" date="2022-09" db="EMBL/GenBank/DDBJ databases">
        <title>Biosynthetic gene clusters of Dactylosporangioum fulvum.</title>
        <authorList>
            <person name="Caradec T."/>
        </authorList>
    </citation>
    <scope>NUCLEOTIDE SEQUENCE</scope>
    <source>
        <strain evidence="1">NRRL B-16292</strain>
    </source>
</reference>
<reference evidence="1" key="1">
    <citation type="submission" date="2021-04" db="EMBL/GenBank/DDBJ databases">
        <authorList>
            <person name="Hartkoorn R.C."/>
            <person name="Beaudoing E."/>
            <person name="Hot D."/>
        </authorList>
    </citation>
    <scope>NUCLEOTIDE SEQUENCE</scope>
    <source>
        <strain evidence="1">NRRL B-16292</strain>
    </source>
</reference>
<accession>A0ABY5VT62</accession>